<feature type="region of interest" description="Disordered" evidence="1">
    <location>
        <begin position="149"/>
        <end position="179"/>
    </location>
</feature>
<feature type="region of interest" description="Disordered" evidence="1">
    <location>
        <begin position="1"/>
        <end position="21"/>
    </location>
</feature>
<dbReference type="EMBL" id="CACRXK020000025">
    <property type="protein sequence ID" value="CAB3977003.1"/>
    <property type="molecule type" value="Genomic_DNA"/>
</dbReference>
<dbReference type="InterPro" id="IPR038832">
    <property type="entry name" value="CDCA3"/>
</dbReference>
<evidence type="ECO:0000313" key="3">
    <source>
        <dbReference type="Proteomes" id="UP001152795"/>
    </source>
</evidence>
<dbReference type="OrthoDB" id="6337960at2759"/>
<comment type="caution">
    <text evidence="2">The sequence shown here is derived from an EMBL/GenBank/DDBJ whole genome shotgun (WGS) entry which is preliminary data.</text>
</comment>
<dbReference type="AlphaFoldDB" id="A0A7D9H909"/>
<reference evidence="2" key="1">
    <citation type="submission" date="2020-04" db="EMBL/GenBank/DDBJ databases">
        <authorList>
            <person name="Alioto T."/>
            <person name="Alioto T."/>
            <person name="Gomez Garrido J."/>
        </authorList>
    </citation>
    <scope>NUCLEOTIDE SEQUENCE</scope>
    <source>
        <strain evidence="2">A484AB</strain>
    </source>
</reference>
<dbReference type="PANTHER" id="PTHR34756:SF1">
    <property type="entry name" value="CELL DIVISION CYCLE-ASSOCIATED PROTEIN 3"/>
    <property type="match status" value="1"/>
</dbReference>
<protein>
    <submittedName>
        <fullName evidence="2">Uncharacterized protein</fullName>
    </submittedName>
</protein>
<accession>A0A7D9H909</accession>
<sequence length="273" mass="30387">MGLSESKVPFEAYGGPQTPKIEKEIGNCPMWDPRSPSAGVERTPVFYRNEGVEICDHDIGNVVSDPRSPSSEITRTPVGAECKKSSTDNDSDIYSELREQLERLQIYDGALHNTTPSTENLGNDSESIDAVTQQKTVLKLLDDESAPNTVDSLWLPNTPPYPKSRSTPKEMTPATPESCMKETDGLIKRKKLPSSKKQHRVQKGEKLQKKVLKKALGEQAARSPLAERNCAKDVKQSNGKAKSTAFVKYRKYNSLDESFNDSFTGKENEHVVW</sequence>
<feature type="region of interest" description="Disordered" evidence="1">
    <location>
        <begin position="59"/>
        <end position="91"/>
    </location>
</feature>
<dbReference type="PANTHER" id="PTHR34756">
    <property type="entry name" value="CELL DIVISION CYCLE-ASSOCIATED PROTEIN 3"/>
    <property type="match status" value="1"/>
</dbReference>
<organism evidence="2 3">
    <name type="scientific">Paramuricea clavata</name>
    <name type="common">Red gorgonian</name>
    <name type="synonym">Violescent sea-whip</name>
    <dbReference type="NCBI Taxonomy" id="317549"/>
    <lineage>
        <taxon>Eukaryota</taxon>
        <taxon>Metazoa</taxon>
        <taxon>Cnidaria</taxon>
        <taxon>Anthozoa</taxon>
        <taxon>Octocorallia</taxon>
        <taxon>Malacalcyonacea</taxon>
        <taxon>Plexauridae</taxon>
        <taxon>Paramuricea</taxon>
    </lineage>
</organism>
<proteinExistence type="predicted"/>
<keyword evidence="3" id="KW-1185">Reference proteome</keyword>
<evidence type="ECO:0000313" key="2">
    <source>
        <dbReference type="EMBL" id="CAB3977003.1"/>
    </source>
</evidence>
<gene>
    <name evidence="2" type="ORF">PACLA_8A021356</name>
</gene>
<evidence type="ECO:0000256" key="1">
    <source>
        <dbReference type="SAM" id="MobiDB-lite"/>
    </source>
</evidence>
<name>A0A7D9H909_PARCT</name>
<dbReference type="Proteomes" id="UP001152795">
    <property type="component" value="Unassembled WGS sequence"/>
</dbReference>